<sequence>MIKNYLIYISILILILILGSGCSNSNDKAATISVNSDSEYVNTFEDLNLGILFDFDFKLPSADTSWVTLWVDRYQNGTKETQPITQLSYGNSPNKVDEGSLGFGIINPNSDGPLVFLYGPGVSTQPTIIEEASNTNRLSTWDYTIGEEEVELELGESKILAVYRETENNSLRTVDLQDEETVKEIIKQDDTVLVLKIKVEEKKMDQN</sequence>
<dbReference type="RefSeq" id="WP_052442050.1">
    <property type="nucleotide sequence ID" value="NZ_BASE01000008.1"/>
</dbReference>
<evidence type="ECO:0008006" key="3">
    <source>
        <dbReference type="Google" id="ProtNLM"/>
    </source>
</evidence>
<organism evidence="1 2">
    <name type="scientific">Mesobacillus selenatarsenatis (strain DSM 18680 / JCM 14380 / FERM P-15431 / SF-1)</name>
    <dbReference type="NCBI Taxonomy" id="1321606"/>
    <lineage>
        <taxon>Bacteria</taxon>
        <taxon>Bacillati</taxon>
        <taxon>Bacillota</taxon>
        <taxon>Bacilli</taxon>
        <taxon>Bacillales</taxon>
        <taxon>Bacillaceae</taxon>
        <taxon>Mesobacillus</taxon>
    </lineage>
</organism>
<dbReference type="AlphaFoldDB" id="A0A0A8WZQ6"/>
<proteinExistence type="predicted"/>
<accession>A0A0A8WZQ6</accession>
<dbReference type="PROSITE" id="PS51257">
    <property type="entry name" value="PROKAR_LIPOPROTEIN"/>
    <property type="match status" value="1"/>
</dbReference>
<dbReference type="EMBL" id="BASE01000008">
    <property type="protein sequence ID" value="GAM12252.1"/>
    <property type="molecule type" value="Genomic_DNA"/>
</dbReference>
<comment type="caution">
    <text evidence="1">The sequence shown here is derived from an EMBL/GenBank/DDBJ whole genome shotgun (WGS) entry which is preliminary data.</text>
</comment>
<evidence type="ECO:0000313" key="2">
    <source>
        <dbReference type="Proteomes" id="UP000031014"/>
    </source>
</evidence>
<keyword evidence="2" id="KW-1185">Reference proteome</keyword>
<dbReference type="Proteomes" id="UP000031014">
    <property type="component" value="Unassembled WGS sequence"/>
</dbReference>
<reference evidence="1 2" key="1">
    <citation type="submission" date="2013-06" db="EMBL/GenBank/DDBJ databases">
        <title>Whole genome shotgun sequence of Bacillus selenatarsenatis SF-1.</title>
        <authorList>
            <person name="Kuroda M."/>
            <person name="Sei K."/>
            <person name="Yamashita M."/>
            <person name="Ike M."/>
        </authorList>
    </citation>
    <scope>NUCLEOTIDE SEQUENCE [LARGE SCALE GENOMIC DNA]</scope>
    <source>
        <strain evidence="1 2">SF-1</strain>
    </source>
</reference>
<protein>
    <recommendedName>
        <fullName evidence="3">Lipoprotein</fullName>
    </recommendedName>
</protein>
<dbReference type="OrthoDB" id="2716638at2"/>
<evidence type="ECO:0000313" key="1">
    <source>
        <dbReference type="EMBL" id="GAM12252.1"/>
    </source>
</evidence>
<gene>
    <name evidence="1" type="ORF">SAMD00020551_0384</name>
</gene>
<name>A0A0A8WZQ6_MESS1</name>